<dbReference type="FunFam" id="3.40.30.10:FF:000023">
    <property type="entry name" value="Protein disulfide-isomerase"/>
    <property type="match status" value="1"/>
</dbReference>
<comment type="caution">
    <text evidence="15">The sequence shown here is derived from an EMBL/GenBank/DDBJ whole genome shotgun (WGS) entry which is preliminary data.</text>
</comment>
<dbReference type="CDD" id="cd02981">
    <property type="entry name" value="PDI_b_family"/>
    <property type="match status" value="1"/>
</dbReference>
<dbReference type="PANTHER" id="PTHR18929">
    <property type="entry name" value="PROTEIN DISULFIDE ISOMERASE"/>
    <property type="match status" value="1"/>
</dbReference>
<evidence type="ECO:0000313" key="16">
    <source>
        <dbReference type="EMBL" id="CAF1535537.1"/>
    </source>
</evidence>
<dbReference type="EC" id="5.3.4.1" evidence="4 12"/>
<keyword evidence="10 11" id="KW-0676">Redox-active center</keyword>
<dbReference type="GO" id="GO:0034976">
    <property type="term" value="P:response to endoplasmic reticulum stress"/>
    <property type="evidence" value="ECO:0007669"/>
    <property type="project" value="TreeGrafter"/>
</dbReference>
<feature type="domain" description="Thioredoxin" evidence="14">
    <location>
        <begin position="1"/>
        <end position="143"/>
    </location>
</feature>
<sequence>MFPGFTQAAILAVIIVLTQTTKHIHGNESGSDVDASHVLALSKDTFDDTVKNNKFVLVKFVAPWCGHCKALEPVYAGAARKLAESGSEVKLASVDATIEADLAKRFEVRGYPTLKFFLDGTVLEYTGGRSESDIISWLKKKTGPAADELKTVDDLNKLKQAGDVVVIGAFKDTDGDAAAAFLQVAKTLEGLPFGITSNDDVRKELEVTDDAIILLKKFDEGRNDLTSSIDEDSIRKFIEANQLPIVTDFNGDTAQKIFGGTIKVHVLLFAGQTSENYVKQREQFHTAAKQFRGKTLFVFVDADEQENARVTEFFGLQKSDLPAIRLITLEDEMTKFKPASSDITSESLVSFVNEFFDGKLKPSLLSQEIPEDWDTAPVKVLVGKNFNDVAKDKSKTVLVTFVAPWCGHCKQLIPIYEQLGDHYKDTADVVVAKMDATANEVEGIKIKSFPTIKLFPKDSDEIVEYFGVRSVEALAKFINTNGKENGKPASTEESEQDEEGGEEEEEHSGEPAHEDL</sequence>
<comment type="catalytic activity">
    <reaction evidence="1 12">
        <text>Catalyzes the rearrangement of -S-S- bonds in proteins.</text>
        <dbReference type="EC" id="5.3.4.1"/>
    </reaction>
</comment>
<dbReference type="CDD" id="cd02982">
    <property type="entry name" value="PDI_b'_family"/>
    <property type="match status" value="1"/>
</dbReference>
<evidence type="ECO:0000313" key="19">
    <source>
        <dbReference type="Proteomes" id="UP000663834"/>
    </source>
</evidence>
<dbReference type="PANTHER" id="PTHR18929:SF240">
    <property type="entry name" value="PROTEIN DISULFIDE-ISOMERASE"/>
    <property type="match status" value="1"/>
</dbReference>
<keyword evidence="9 12" id="KW-0413">Isomerase</keyword>
<dbReference type="PRINTS" id="PR00421">
    <property type="entry name" value="THIOREDOXIN"/>
</dbReference>
<dbReference type="NCBIfam" id="TIGR01130">
    <property type="entry name" value="ER_PDI_fam"/>
    <property type="match status" value="1"/>
</dbReference>
<name>A0A815KC84_9BILA</name>
<evidence type="ECO:0000256" key="8">
    <source>
        <dbReference type="ARBA" id="ARBA00023157"/>
    </source>
</evidence>
<evidence type="ECO:0000256" key="10">
    <source>
        <dbReference type="ARBA" id="ARBA00023284"/>
    </source>
</evidence>
<dbReference type="FunFam" id="3.40.30.10:FF:000030">
    <property type="entry name" value="Protein disulfide-isomerase"/>
    <property type="match status" value="1"/>
</dbReference>
<evidence type="ECO:0000256" key="4">
    <source>
        <dbReference type="ARBA" id="ARBA00012723"/>
    </source>
</evidence>
<evidence type="ECO:0000256" key="5">
    <source>
        <dbReference type="ARBA" id="ARBA00022729"/>
    </source>
</evidence>
<dbReference type="InterPro" id="IPR005792">
    <property type="entry name" value="Prot_disulphide_isomerase"/>
</dbReference>
<evidence type="ECO:0000256" key="1">
    <source>
        <dbReference type="ARBA" id="ARBA00001182"/>
    </source>
</evidence>
<feature type="disulfide bond" description="Redox-active" evidence="11">
    <location>
        <begin position="65"/>
        <end position="68"/>
    </location>
</feature>
<keyword evidence="8 11" id="KW-1015">Disulfide bond</keyword>
<feature type="disulfide bond" description="Redox-active" evidence="11">
    <location>
        <begin position="406"/>
        <end position="409"/>
    </location>
</feature>
<feature type="signal peptide" evidence="12">
    <location>
        <begin position="1"/>
        <end position="26"/>
    </location>
</feature>
<evidence type="ECO:0000259" key="14">
    <source>
        <dbReference type="PROSITE" id="PS51352"/>
    </source>
</evidence>
<reference evidence="15" key="1">
    <citation type="submission" date="2021-02" db="EMBL/GenBank/DDBJ databases">
        <authorList>
            <person name="Nowell W R."/>
        </authorList>
    </citation>
    <scope>NUCLEOTIDE SEQUENCE</scope>
</reference>
<evidence type="ECO:0000313" key="17">
    <source>
        <dbReference type="EMBL" id="CAF3918997.1"/>
    </source>
</evidence>
<dbReference type="EMBL" id="CAJOBH010002696">
    <property type="protein sequence ID" value="CAF3918997.1"/>
    <property type="molecule type" value="Genomic_DNA"/>
</dbReference>
<dbReference type="GO" id="GO:0005788">
    <property type="term" value="C:endoplasmic reticulum lumen"/>
    <property type="evidence" value="ECO:0007669"/>
    <property type="project" value="UniProtKB-SubCell"/>
</dbReference>
<dbReference type="CDD" id="cd02995">
    <property type="entry name" value="PDI_a_PDI_a'_C"/>
    <property type="match status" value="1"/>
</dbReference>
<organism evidence="15 19">
    <name type="scientific">Rotaria magnacalcarata</name>
    <dbReference type="NCBI Taxonomy" id="392030"/>
    <lineage>
        <taxon>Eukaryota</taxon>
        <taxon>Metazoa</taxon>
        <taxon>Spiralia</taxon>
        <taxon>Gnathifera</taxon>
        <taxon>Rotifera</taxon>
        <taxon>Eurotatoria</taxon>
        <taxon>Bdelloidea</taxon>
        <taxon>Philodinida</taxon>
        <taxon>Philodinidae</taxon>
        <taxon>Rotaria</taxon>
    </lineage>
</organism>
<evidence type="ECO:0000256" key="13">
    <source>
        <dbReference type="SAM" id="MobiDB-lite"/>
    </source>
</evidence>
<dbReference type="FunFam" id="3.40.30.10:FF:000042">
    <property type="entry name" value="protein disulfide-isomerase A2"/>
    <property type="match status" value="1"/>
</dbReference>
<dbReference type="Proteomes" id="UP000681967">
    <property type="component" value="Unassembled WGS sequence"/>
</dbReference>
<feature type="region of interest" description="Disordered" evidence="13">
    <location>
        <begin position="479"/>
        <end position="516"/>
    </location>
</feature>
<dbReference type="Proteomes" id="UP000681720">
    <property type="component" value="Unassembled WGS sequence"/>
</dbReference>
<dbReference type="Proteomes" id="UP000663834">
    <property type="component" value="Unassembled WGS sequence"/>
</dbReference>
<dbReference type="Gene3D" id="3.40.30.10">
    <property type="entry name" value="Glutaredoxin"/>
    <property type="match status" value="4"/>
</dbReference>
<dbReference type="AlphaFoldDB" id="A0A815KC84"/>
<evidence type="ECO:0000256" key="6">
    <source>
        <dbReference type="ARBA" id="ARBA00022737"/>
    </source>
</evidence>
<evidence type="ECO:0000256" key="2">
    <source>
        <dbReference type="ARBA" id="ARBA00004319"/>
    </source>
</evidence>
<comment type="similarity">
    <text evidence="3 12">Belongs to the protein disulfide isomerase family.</text>
</comment>
<dbReference type="FunFam" id="3.40.30.10:FF:000027">
    <property type="entry name" value="protein disulfide-isomerase A2"/>
    <property type="match status" value="1"/>
</dbReference>
<comment type="subcellular location">
    <subcellularLocation>
        <location evidence="2">Endoplasmic reticulum lumen</location>
    </subcellularLocation>
</comment>
<evidence type="ECO:0000313" key="18">
    <source>
        <dbReference type="EMBL" id="CAF3951141.1"/>
    </source>
</evidence>
<dbReference type="OrthoDB" id="72053at2759"/>
<dbReference type="Pfam" id="PF13848">
    <property type="entry name" value="Thioredoxin_6"/>
    <property type="match status" value="1"/>
</dbReference>
<evidence type="ECO:0000256" key="9">
    <source>
        <dbReference type="ARBA" id="ARBA00023235"/>
    </source>
</evidence>
<dbReference type="Pfam" id="PF00085">
    <property type="entry name" value="Thioredoxin"/>
    <property type="match status" value="2"/>
</dbReference>
<dbReference type="GO" id="GO:0003756">
    <property type="term" value="F:protein disulfide isomerase activity"/>
    <property type="evidence" value="ECO:0007669"/>
    <property type="project" value="UniProtKB-EC"/>
</dbReference>
<dbReference type="EMBL" id="CAJNOV010013937">
    <property type="protein sequence ID" value="CAF1535537.1"/>
    <property type="molecule type" value="Genomic_DNA"/>
</dbReference>
<evidence type="ECO:0000256" key="12">
    <source>
        <dbReference type="RuleBase" id="RU361130"/>
    </source>
</evidence>
<dbReference type="SUPFAM" id="SSF52833">
    <property type="entry name" value="Thioredoxin-like"/>
    <property type="match status" value="4"/>
</dbReference>
<gene>
    <name evidence="17" type="ORF">BYL167_LOCUS9395</name>
    <name evidence="16" type="ORF">CJN711_LOCUS29334</name>
    <name evidence="18" type="ORF">GIL414_LOCUS9103</name>
    <name evidence="15" type="ORF">KQP761_LOCUS9221</name>
</gene>
<dbReference type="CDD" id="cd02961">
    <property type="entry name" value="PDI_a_family"/>
    <property type="match status" value="1"/>
</dbReference>
<dbReference type="EMBL" id="CAJNOW010003657">
    <property type="protein sequence ID" value="CAF1391191.1"/>
    <property type="molecule type" value="Genomic_DNA"/>
</dbReference>
<feature type="chain" id="PRO_5035953208" description="Protein disulfide-isomerase" evidence="12">
    <location>
        <begin position="27"/>
        <end position="516"/>
    </location>
</feature>
<evidence type="ECO:0000256" key="11">
    <source>
        <dbReference type="PIRSR" id="PIRSR605792-51"/>
    </source>
</evidence>
<dbReference type="InterPro" id="IPR005788">
    <property type="entry name" value="PDI_thioredoxin-like_dom"/>
</dbReference>
<protein>
    <recommendedName>
        <fullName evidence="4 12">Protein disulfide-isomerase</fullName>
        <ecNumber evidence="4 12">5.3.4.1</ecNumber>
    </recommendedName>
</protein>
<evidence type="ECO:0000256" key="7">
    <source>
        <dbReference type="ARBA" id="ARBA00022824"/>
    </source>
</evidence>
<evidence type="ECO:0000256" key="3">
    <source>
        <dbReference type="ARBA" id="ARBA00006347"/>
    </source>
</evidence>
<keyword evidence="5 12" id="KW-0732">Signal</keyword>
<feature type="domain" description="Thioredoxin" evidence="14">
    <location>
        <begin position="355"/>
        <end position="483"/>
    </location>
</feature>
<feature type="compositionally biased region" description="Acidic residues" evidence="13">
    <location>
        <begin position="492"/>
        <end position="507"/>
    </location>
</feature>
<dbReference type="InterPro" id="IPR013766">
    <property type="entry name" value="Thioredoxin_domain"/>
</dbReference>
<accession>A0A815KC84</accession>
<proteinExistence type="inferred from homology"/>
<keyword evidence="6" id="KW-0677">Repeat</keyword>
<dbReference type="EMBL" id="CAJOBJ010003049">
    <property type="protein sequence ID" value="CAF3951141.1"/>
    <property type="molecule type" value="Genomic_DNA"/>
</dbReference>
<dbReference type="NCBIfam" id="TIGR01126">
    <property type="entry name" value="pdi_dom"/>
    <property type="match status" value="2"/>
</dbReference>
<dbReference type="PROSITE" id="PS51352">
    <property type="entry name" value="THIOREDOXIN_2"/>
    <property type="match status" value="2"/>
</dbReference>
<dbReference type="GO" id="GO:0006457">
    <property type="term" value="P:protein folding"/>
    <property type="evidence" value="ECO:0007669"/>
    <property type="project" value="TreeGrafter"/>
</dbReference>
<dbReference type="InterPro" id="IPR036249">
    <property type="entry name" value="Thioredoxin-like_sf"/>
</dbReference>
<dbReference type="Proteomes" id="UP000663855">
    <property type="component" value="Unassembled WGS sequence"/>
</dbReference>
<keyword evidence="7" id="KW-0256">Endoplasmic reticulum</keyword>
<evidence type="ECO:0000313" key="15">
    <source>
        <dbReference type="EMBL" id="CAF1391191.1"/>
    </source>
</evidence>